<dbReference type="AlphaFoldDB" id="A0A1L3EWE3"/>
<sequence>MKTSIPATRPNLLMTCTLFAAILVAGCHATTDARWTTANDTVYRWEHAMPTLPVEVRGQLPNVSNAQMAQAIPRALPARQPADQTAARLVVDAGSDLAPANDAYCAAAAPAPIGTTSRTPLALTLALCDGTRLVASSRSQVAPGKTNVDDLPRQIDHLKNLMLIGIDESPAQYVHIQG</sequence>
<reference evidence="3" key="1">
    <citation type="submission" date="2016-09" db="EMBL/GenBank/DDBJ databases">
        <authorList>
            <person name="Lysoe E."/>
        </authorList>
    </citation>
    <scope>NUCLEOTIDE SEQUENCE [LARGE SCALE GENOMIC DNA]</scope>
    <source>
        <strain evidence="3">LJ96T</strain>
    </source>
</reference>
<proteinExistence type="predicted"/>
<dbReference type="RefSeq" id="WP_046966597.1">
    <property type="nucleotide sequence ID" value="NZ_CP017480.1"/>
</dbReference>
<dbReference type="EMBL" id="CP017480">
    <property type="protein sequence ID" value="APG05344.1"/>
    <property type="molecule type" value="Genomic_DNA"/>
</dbReference>
<keyword evidence="3" id="KW-1185">Reference proteome</keyword>
<evidence type="ECO:0000313" key="3">
    <source>
        <dbReference type="Proteomes" id="UP000182987"/>
    </source>
</evidence>
<name>A0A1L3EWE3_9GAMM</name>
<dbReference type="PROSITE" id="PS51257">
    <property type="entry name" value="PROKAR_LIPOPROTEIN"/>
    <property type="match status" value="1"/>
</dbReference>
<feature type="signal peptide" evidence="1">
    <location>
        <begin position="1"/>
        <end position="20"/>
    </location>
</feature>
<accession>A0A1L3EWE3</accession>
<dbReference type="STRING" id="1440763.BJI69_16510"/>
<evidence type="ECO:0008006" key="4">
    <source>
        <dbReference type="Google" id="ProtNLM"/>
    </source>
</evidence>
<dbReference type="OrthoDB" id="5952913at2"/>
<evidence type="ECO:0000256" key="1">
    <source>
        <dbReference type="SAM" id="SignalP"/>
    </source>
</evidence>
<gene>
    <name evidence="2" type="ORF">BJI69_16510</name>
</gene>
<evidence type="ECO:0000313" key="2">
    <source>
        <dbReference type="EMBL" id="APG05344.1"/>
    </source>
</evidence>
<keyword evidence="1" id="KW-0732">Signal</keyword>
<feature type="chain" id="PRO_5009853234" description="DUF4124 domain-containing protein" evidence="1">
    <location>
        <begin position="21"/>
        <end position="178"/>
    </location>
</feature>
<organism evidence="2 3">
    <name type="scientific">Luteibacter rhizovicinus DSM 16549</name>
    <dbReference type="NCBI Taxonomy" id="1440763"/>
    <lineage>
        <taxon>Bacteria</taxon>
        <taxon>Pseudomonadati</taxon>
        <taxon>Pseudomonadota</taxon>
        <taxon>Gammaproteobacteria</taxon>
        <taxon>Lysobacterales</taxon>
        <taxon>Rhodanobacteraceae</taxon>
        <taxon>Luteibacter</taxon>
    </lineage>
</organism>
<dbReference type="KEGG" id="lrz:BJI69_16510"/>
<protein>
    <recommendedName>
        <fullName evidence="4">DUF4124 domain-containing protein</fullName>
    </recommendedName>
</protein>
<dbReference type="Proteomes" id="UP000182987">
    <property type="component" value="Chromosome"/>
</dbReference>